<reference evidence="3" key="2">
    <citation type="submission" date="2025-08" db="UniProtKB">
        <authorList>
            <consortium name="Ensembl"/>
        </authorList>
    </citation>
    <scope>IDENTIFICATION</scope>
    <source>
        <strain evidence="3">2N</strain>
    </source>
</reference>
<keyword evidence="4" id="KW-1185">Reference proteome</keyword>
<evidence type="ECO:0000256" key="1">
    <source>
        <dbReference type="SAM" id="MobiDB-lite"/>
    </source>
</evidence>
<dbReference type="Bgee" id="ENSCPOG00000003733">
    <property type="expression patterns" value="Expressed in testis and 12 other cell types or tissues"/>
</dbReference>
<dbReference type="SMART" id="SM00028">
    <property type="entry name" value="TPR"/>
    <property type="match status" value="4"/>
</dbReference>
<dbReference type="Ensembl" id="ENSCPOT00000003777.3">
    <property type="protein sequence ID" value="ENSCPOP00000003371.3"/>
    <property type="gene ID" value="ENSCPOG00000003733.4"/>
</dbReference>
<dbReference type="SUPFAM" id="SSF48452">
    <property type="entry name" value="TPR-like"/>
    <property type="match status" value="1"/>
</dbReference>
<dbReference type="InParanoid" id="H0V1K2"/>
<dbReference type="VEuPathDB" id="HostDB:ENSCPOG00000003733"/>
<dbReference type="PANTHER" id="PTHR14485">
    <property type="entry name" value="TETRATRICOPEPTIDE REPEAT PROTEIN 23"/>
    <property type="match status" value="1"/>
</dbReference>
<dbReference type="eggNOG" id="ENOG502RQY0">
    <property type="taxonomic scope" value="Eukaryota"/>
</dbReference>
<dbReference type="OMA" id="VYKDMAA"/>
<proteinExistence type="predicted"/>
<dbReference type="FunCoup" id="H0V1K2">
    <property type="interactions" value="107"/>
</dbReference>
<gene>
    <name evidence="3" type="primary">TTC23</name>
</gene>
<dbReference type="Pfam" id="PF10516">
    <property type="entry name" value="SHNi-TPR"/>
    <property type="match status" value="1"/>
</dbReference>
<feature type="region of interest" description="Disordered" evidence="1">
    <location>
        <begin position="431"/>
        <end position="468"/>
    </location>
</feature>
<feature type="domain" description="Tetratricopeptide SHNi-TPR" evidence="2">
    <location>
        <begin position="378"/>
        <end position="412"/>
    </location>
</feature>
<dbReference type="InterPro" id="IPR011990">
    <property type="entry name" value="TPR-like_helical_dom_sf"/>
</dbReference>
<dbReference type="InterPro" id="IPR042621">
    <property type="entry name" value="TTC23/TTC23L"/>
</dbReference>
<reference evidence="3" key="3">
    <citation type="submission" date="2025-09" db="UniProtKB">
        <authorList>
            <consortium name="Ensembl"/>
        </authorList>
    </citation>
    <scope>IDENTIFICATION</scope>
    <source>
        <strain evidence="3">2N</strain>
    </source>
</reference>
<dbReference type="Gene3D" id="1.25.40.10">
    <property type="entry name" value="Tetratricopeptide repeat domain"/>
    <property type="match status" value="2"/>
</dbReference>
<dbReference type="AlphaFoldDB" id="H0V1K2"/>
<dbReference type="GeneTree" id="ENSGT00530000063847"/>
<dbReference type="HOGENOM" id="CLU_030458_0_0_1"/>
<name>H0V1K2_CAVPO</name>
<reference evidence="4" key="1">
    <citation type="journal article" date="2011" name="Nature">
        <title>A high-resolution map of human evolutionary constraint using 29 mammals.</title>
        <authorList>
            <person name="Lindblad-Toh K."/>
            <person name="Garber M."/>
            <person name="Zuk O."/>
            <person name="Lin M.F."/>
            <person name="Parker B.J."/>
            <person name="Washietl S."/>
            <person name="Kheradpour P."/>
            <person name="Ernst J."/>
            <person name="Jordan G."/>
            <person name="Mauceli E."/>
            <person name="Ward L.D."/>
            <person name="Lowe C.B."/>
            <person name="Holloway A.K."/>
            <person name="Clamp M."/>
            <person name="Gnerre S."/>
            <person name="Alfoldi J."/>
            <person name="Beal K."/>
            <person name="Chang J."/>
            <person name="Clawson H."/>
            <person name="Cuff J."/>
            <person name="Di Palma F."/>
            <person name="Fitzgerald S."/>
            <person name="Flicek P."/>
            <person name="Guttman M."/>
            <person name="Hubisz M.J."/>
            <person name="Jaffe D.B."/>
            <person name="Jungreis I."/>
            <person name="Kent W.J."/>
            <person name="Kostka D."/>
            <person name="Lara M."/>
            <person name="Martins A.L."/>
            <person name="Massingham T."/>
            <person name="Moltke I."/>
            <person name="Raney B.J."/>
            <person name="Rasmussen M.D."/>
            <person name="Robinson J."/>
            <person name="Stark A."/>
            <person name="Vilella A.J."/>
            <person name="Wen J."/>
            <person name="Xie X."/>
            <person name="Zody M.C."/>
            <person name="Baldwin J."/>
            <person name="Bloom T."/>
            <person name="Chin C.W."/>
            <person name="Heiman D."/>
            <person name="Nicol R."/>
            <person name="Nusbaum C."/>
            <person name="Young S."/>
            <person name="Wilkinson J."/>
            <person name="Worley K.C."/>
            <person name="Kovar C.L."/>
            <person name="Muzny D.M."/>
            <person name="Gibbs R.A."/>
            <person name="Cree A."/>
            <person name="Dihn H.H."/>
            <person name="Fowler G."/>
            <person name="Jhangiani S."/>
            <person name="Joshi V."/>
            <person name="Lee S."/>
            <person name="Lewis L.R."/>
            <person name="Nazareth L.V."/>
            <person name="Okwuonu G."/>
            <person name="Santibanez J."/>
            <person name="Warren W.C."/>
            <person name="Mardis E.R."/>
            <person name="Weinstock G.M."/>
            <person name="Wilson R.K."/>
            <person name="Delehaunty K."/>
            <person name="Dooling D."/>
            <person name="Fronik C."/>
            <person name="Fulton L."/>
            <person name="Fulton B."/>
            <person name="Graves T."/>
            <person name="Minx P."/>
            <person name="Sodergren E."/>
            <person name="Birney E."/>
            <person name="Margulies E.H."/>
            <person name="Herrero J."/>
            <person name="Green E.D."/>
            <person name="Haussler D."/>
            <person name="Siepel A."/>
            <person name="Goldman N."/>
            <person name="Pollard K.S."/>
            <person name="Pedersen J.S."/>
            <person name="Lander E.S."/>
            <person name="Kellis M."/>
        </authorList>
    </citation>
    <scope>NUCLEOTIDE SEQUENCE [LARGE SCALE GENOMIC DNA]</scope>
    <source>
        <strain evidence="4">2N</strain>
    </source>
</reference>
<organism evidence="3 4">
    <name type="scientific">Cavia porcellus</name>
    <name type="common">Guinea pig</name>
    <dbReference type="NCBI Taxonomy" id="10141"/>
    <lineage>
        <taxon>Eukaryota</taxon>
        <taxon>Metazoa</taxon>
        <taxon>Chordata</taxon>
        <taxon>Craniata</taxon>
        <taxon>Vertebrata</taxon>
        <taxon>Euteleostomi</taxon>
        <taxon>Mammalia</taxon>
        <taxon>Eutheria</taxon>
        <taxon>Euarchontoglires</taxon>
        <taxon>Glires</taxon>
        <taxon>Rodentia</taxon>
        <taxon>Hystricomorpha</taxon>
        <taxon>Caviidae</taxon>
        <taxon>Cavia</taxon>
    </lineage>
</organism>
<dbReference type="EMBL" id="AAKN02016206">
    <property type="status" value="NOT_ANNOTATED_CDS"/>
    <property type="molecule type" value="Genomic_DNA"/>
</dbReference>
<evidence type="ECO:0000313" key="3">
    <source>
        <dbReference type="Ensembl" id="ENSCPOP00000003371.3"/>
    </source>
</evidence>
<dbReference type="Proteomes" id="UP000005447">
    <property type="component" value="Unassembled WGS sequence"/>
</dbReference>
<accession>H0V1K2</accession>
<evidence type="ECO:0000313" key="4">
    <source>
        <dbReference type="Proteomes" id="UP000005447"/>
    </source>
</evidence>
<dbReference type="STRING" id="10141.ENSCPOP00000003371"/>
<dbReference type="InterPro" id="IPR019734">
    <property type="entry name" value="TPR_rpt"/>
</dbReference>
<protein>
    <submittedName>
        <fullName evidence="3">Tetratricopeptide repeat domain 23</fullName>
    </submittedName>
</protein>
<evidence type="ECO:0000259" key="2">
    <source>
        <dbReference type="Pfam" id="PF10516"/>
    </source>
</evidence>
<sequence length="468" mass="52305">MQESQETHISNHLDEVVAAVSINPRKTPNPLPQTLLFQPPREKLHLCEEKAKAHFSSHQYKQAVQELARCVALARICYGDCHWRLAEAHVNLAQGYLQMKGFSLQAKHHAEKAKDILTDFIVPPYNDNTDVFKCSVELFHTMGRAFLSLQKFKEASENLVKAERLSRELLQCGRIIKEEWIEVQARIKLSFAQVYHGQKKSQEALPLYREALRYTEISKGEESPEYVSVLRGLAAAEQGPGVPQHSHQPLPTEVKVLAWHLCLSPAAFLCLLLSLAHAIVLGRDPSQEEAADSAHLVAHAAVTSGRPEHHDVAEKYFQESMAHLKDSEGAGRAKFLAIQDEFCHFLQITGQKERASLILKESLEAKVEAFGYFSPEVAETYRLLGGADLAQGNQSEAHKNLKKCLQVQTLLYGPQDKRTMATQHSVDVLSQAREGTTKPRQSPKTKVAFCTSVPPRTVPGKPRPNLAD</sequence>
<dbReference type="InterPro" id="IPR019544">
    <property type="entry name" value="Tetratricopeptide_SHNi-TPR_dom"/>
</dbReference>
<dbReference type="PANTHER" id="PTHR14485:SF3">
    <property type="entry name" value="TETRATRICOPEPTIDE REPEAT PROTEIN 23"/>
    <property type="match status" value="1"/>
</dbReference>